<accession>L0JXN9</accession>
<proteinExistence type="inferred from homology"/>
<dbReference type="FunFam" id="3.40.50.720:FF:000084">
    <property type="entry name" value="Short-chain dehydrogenase reductase"/>
    <property type="match status" value="1"/>
</dbReference>
<dbReference type="Gene3D" id="3.40.50.720">
    <property type="entry name" value="NAD(P)-binding Rossmann-like Domain"/>
    <property type="match status" value="1"/>
</dbReference>
<keyword evidence="3" id="KW-1185">Reference proteome</keyword>
<protein>
    <recommendedName>
        <fullName evidence="4">Dehydrogenase</fullName>
    </recommendedName>
</protein>
<evidence type="ECO:0000313" key="3">
    <source>
        <dbReference type="Proteomes" id="UP000010878"/>
    </source>
</evidence>
<gene>
    <name evidence="2" type="ORF">Natoc_1245</name>
</gene>
<dbReference type="PANTHER" id="PTHR43943:SF2">
    <property type="entry name" value="DEHYDROGENASE_REDUCTASE 4"/>
    <property type="match status" value="1"/>
</dbReference>
<dbReference type="InterPro" id="IPR036291">
    <property type="entry name" value="NAD(P)-bd_dom_sf"/>
</dbReference>
<dbReference type="SUPFAM" id="SSF51735">
    <property type="entry name" value="NAD(P)-binding Rossmann-fold domains"/>
    <property type="match status" value="1"/>
</dbReference>
<dbReference type="eggNOG" id="arCOG01259">
    <property type="taxonomic scope" value="Archaea"/>
</dbReference>
<dbReference type="Pfam" id="PF13561">
    <property type="entry name" value="adh_short_C2"/>
    <property type="match status" value="1"/>
</dbReference>
<dbReference type="EMBL" id="CP003929">
    <property type="protein sequence ID" value="AGB37075.1"/>
    <property type="molecule type" value="Genomic_DNA"/>
</dbReference>
<evidence type="ECO:0008006" key="4">
    <source>
        <dbReference type="Google" id="ProtNLM"/>
    </source>
</evidence>
<dbReference type="KEGG" id="nou:Natoc_1245"/>
<dbReference type="Proteomes" id="UP000010878">
    <property type="component" value="Chromosome"/>
</dbReference>
<dbReference type="STRING" id="694430.Natoc_1245"/>
<dbReference type="HOGENOM" id="CLU_010194_1_2_2"/>
<name>L0JXN9_9EURY</name>
<sequence>MYPHLLMNLELTDRTAIVAASSSGLGYASARRLLEEGANVAICSRSSDRVESAAEQLADETNVSSNRILPAVCDITERDDIEDFVETTVETFGSLDIQVNNHGGPPAVTFDEATEEQWEKSHEGVISSNRWMAQAALPYLQKSNIGSLLVVTSASARESPKNHAISNVYRLGLYGLVKTISREYGPEVRANAITPRFVMTDRIEYKIKRRADHREISEEEALQSRVEEVSLDRPGDPEEFADAVAYLASPRASYVTGEILSVDGGWSRFVL</sequence>
<dbReference type="AlphaFoldDB" id="L0JXN9"/>
<evidence type="ECO:0000313" key="2">
    <source>
        <dbReference type="EMBL" id="AGB37075.1"/>
    </source>
</evidence>
<dbReference type="InterPro" id="IPR002347">
    <property type="entry name" value="SDR_fam"/>
</dbReference>
<dbReference type="PRINTS" id="PR00081">
    <property type="entry name" value="GDHRDH"/>
</dbReference>
<dbReference type="PANTHER" id="PTHR43943">
    <property type="entry name" value="DEHYDROGENASE/REDUCTASE (SDR FAMILY) MEMBER 4"/>
    <property type="match status" value="1"/>
</dbReference>
<organism evidence="2 3">
    <name type="scientific">Natronococcus occultus SP4</name>
    <dbReference type="NCBI Taxonomy" id="694430"/>
    <lineage>
        <taxon>Archaea</taxon>
        <taxon>Methanobacteriati</taxon>
        <taxon>Methanobacteriota</taxon>
        <taxon>Stenosarchaea group</taxon>
        <taxon>Halobacteria</taxon>
        <taxon>Halobacteriales</taxon>
        <taxon>Natrialbaceae</taxon>
        <taxon>Natronococcus</taxon>
    </lineage>
</organism>
<comment type="similarity">
    <text evidence="1">Belongs to the short-chain dehydrogenases/reductases (SDR) family.</text>
</comment>
<reference evidence="2 3" key="1">
    <citation type="submission" date="2012-11" db="EMBL/GenBank/DDBJ databases">
        <title>FINISHED of Natronococcus occultus SP4, DSM 3396.</title>
        <authorList>
            <consortium name="DOE Joint Genome Institute"/>
            <person name="Eisen J."/>
            <person name="Huntemann M."/>
            <person name="Wei C.-L."/>
            <person name="Han J."/>
            <person name="Detter J.C."/>
            <person name="Han C."/>
            <person name="Tapia R."/>
            <person name="Chen A."/>
            <person name="Kyrpides N."/>
            <person name="Mavromatis K."/>
            <person name="Markowitz V."/>
            <person name="Szeto E."/>
            <person name="Ivanova N."/>
            <person name="Mikhailova N."/>
            <person name="Ovchinnikova G."/>
            <person name="Pagani I."/>
            <person name="Pati A."/>
            <person name="Goodwin L."/>
            <person name="Nordberg H.P."/>
            <person name="Cantor M.N."/>
            <person name="Hua S.X."/>
            <person name="Woyke T."/>
            <person name="Eisen J."/>
            <person name="Klenk H.-P."/>
            <person name="Klenk H.-P."/>
        </authorList>
    </citation>
    <scope>NUCLEOTIDE SEQUENCE [LARGE SCALE GENOMIC DNA]</scope>
    <source>
        <strain evidence="2 3">SP4</strain>
    </source>
</reference>
<evidence type="ECO:0000256" key="1">
    <source>
        <dbReference type="ARBA" id="ARBA00006484"/>
    </source>
</evidence>